<sequence>MQKLYVLYDSGCGLCSWARRWLASQPAIIPLTFIPAGSATAARLFPGLTRPGEPPDELVVVSDDGAVYREGSAWIMCLFALEEYREWAGRLAHPLLLPLARQGFALLSRQRARVSRWLSLASEAEIAGTLHQVNAPACVRLPAESSGTWGSE</sequence>
<dbReference type="Pfam" id="PF04134">
    <property type="entry name" value="DCC1-like"/>
    <property type="match status" value="1"/>
</dbReference>
<organism evidence="1 2">
    <name type="scientific">Aquisphaera giovannonii</name>
    <dbReference type="NCBI Taxonomy" id="406548"/>
    <lineage>
        <taxon>Bacteria</taxon>
        <taxon>Pseudomonadati</taxon>
        <taxon>Planctomycetota</taxon>
        <taxon>Planctomycetia</taxon>
        <taxon>Isosphaerales</taxon>
        <taxon>Isosphaeraceae</taxon>
        <taxon>Aquisphaera</taxon>
    </lineage>
</organism>
<dbReference type="RefSeq" id="WP_148597325.1">
    <property type="nucleotide sequence ID" value="NZ_CP042997.1"/>
</dbReference>
<evidence type="ECO:0008006" key="3">
    <source>
        <dbReference type="Google" id="ProtNLM"/>
    </source>
</evidence>
<dbReference type="InterPro" id="IPR007263">
    <property type="entry name" value="DCC1-like"/>
</dbReference>
<reference evidence="1 2" key="1">
    <citation type="submission" date="2019-08" db="EMBL/GenBank/DDBJ databases">
        <title>Deep-cultivation of Planctomycetes and their phenomic and genomic characterization uncovers novel biology.</title>
        <authorList>
            <person name="Wiegand S."/>
            <person name="Jogler M."/>
            <person name="Boedeker C."/>
            <person name="Pinto D."/>
            <person name="Vollmers J."/>
            <person name="Rivas-Marin E."/>
            <person name="Kohn T."/>
            <person name="Peeters S.H."/>
            <person name="Heuer A."/>
            <person name="Rast P."/>
            <person name="Oberbeckmann S."/>
            <person name="Bunk B."/>
            <person name="Jeske O."/>
            <person name="Meyerdierks A."/>
            <person name="Storesund J.E."/>
            <person name="Kallscheuer N."/>
            <person name="Luecker S."/>
            <person name="Lage O.M."/>
            <person name="Pohl T."/>
            <person name="Merkel B.J."/>
            <person name="Hornburger P."/>
            <person name="Mueller R.-W."/>
            <person name="Bruemmer F."/>
            <person name="Labrenz M."/>
            <person name="Spormann A.M."/>
            <person name="Op den Camp H."/>
            <person name="Overmann J."/>
            <person name="Amann R."/>
            <person name="Jetten M.S.M."/>
            <person name="Mascher T."/>
            <person name="Medema M.H."/>
            <person name="Devos D.P."/>
            <person name="Kaster A.-K."/>
            <person name="Ovreas L."/>
            <person name="Rohde M."/>
            <person name="Galperin M.Y."/>
            <person name="Jogler C."/>
        </authorList>
    </citation>
    <scope>NUCLEOTIDE SEQUENCE [LARGE SCALE GENOMIC DNA]</scope>
    <source>
        <strain evidence="1 2">OJF2</strain>
    </source>
</reference>
<protein>
    <recommendedName>
        <fullName evidence="3">DUF393 domain-containing protein</fullName>
    </recommendedName>
</protein>
<evidence type="ECO:0000313" key="2">
    <source>
        <dbReference type="Proteomes" id="UP000324233"/>
    </source>
</evidence>
<keyword evidence="2" id="KW-1185">Reference proteome</keyword>
<dbReference type="Proteomes" id="UP000324233">
    <property type="component" value="Chromosome"/>
</dbReference>
<evidence type="ECO:0000313" key="1">
    <source>
        <dbReference type="EMBL" id="QEH37811.1"/>
    </source>
</evidence>
<accession>A0A5B9WCZ5</accession>
<dbReference type="GO" id="GO:0015035">
    <property type="term" value="F:protein-disulfide reductase activity"/>
    <property type="evidence" value="ECO:0007669"/>
    <property type="project" value="InterPro"/>
</dbReference>
<dbReference type="EMBL" id="CP042997">
    <property type="protein sequence ID" value="QEH37811.1"/>
    <property type="molecule type" value="Genomic_DNA"/>
</dbReference>
<proteinExistence type="predicted"/>
<dbReference type="OrthoDB" id="277004at2"/>
<gene>
    <name evidence="1" type="ORF">OJF2_64020</name>
</gene>
<dbReference type="KEGG" id="agv:OJF2_64020"/>
<name>A0A5B9WCZ5_9BACT</name>
<dbReference type="AlphaFoldDB" id="A0A5B9WCZ5"/>